<evidence type="ECO:0000256" key="1">
    <source>
        <dbReference type="ARBA" id="ARBA00004123"/>
    </source>
</evidence>
<dbReference type="GO" id="GO:0005049">
    <property type="term" value="F:nuclear export signal receptor activity"/>
    <property type="evidence" value="ECO:0007669"/>
    <property type="project" value="InterPro"/>
</dbReference>
<evidence type="ECO:0000256" key="4">
    <source>
        <dbReference type="ARBA" id="ARBA00022448"/>
    </source>
</evidence>
<dbReference type="InterPro" id="IPR013598">
    <property type="entry name" value="Exportin-1/Importin-b-like"/>
</dbReference>
<evidence type="ECO:0000259" key="9">
    <source>
        <dbReference type="Pfam" id="PF08389"/>
    </source>
</evidence>
<dbReference type="PANTHER" id="PTHR21452:SF4">
    <property type="entry name" value="EXPORTIN-6"/>
    <property type="match status" value="1"/>
</dbReference>
<name>A0A6P7TJQ0_9MOLL</name>
<evidence type="ECO:0000313" key="11">
    <source>
        <dbReference type="RefSeq" id="XP_029652084.1"/>
    </source>
</evidence>
<dbReference type="KEGG" id="osn:115225286"/>
<comment type="subcellular location">
    <subcellularLocation>
        <location evidence="2">Cytoplasm</location>
    </subcellularLocation>
    <subcellularLocation>
        <location evidence="1">Nucleus</location>
    </subcellularLocation>
</comment>
<keyword evidence="6" id="KW-0653">Protein transport</keyword>
<dbReference type="Proteomes" id="UP000515154">
    <property type="component" value="Linkage group LG27"/>
</dbReference>
<dbReference type="GO" id="GO:0005634">
    <property type="term" value="C:nucleus"/>
    <property type="evidence" value="ECO:0007669"/>
    <property type="project" value="UniProtKB-SubCell"/>
</dbReference>
<dbReference type="RefSeq" id="XP_029652084.1">
    <property type="nucleotide sequence ID" value="XM_029796224.2"/>
</dbReference>
<evidence type="ECO:0000256" key="7">
    <source>
        <dbReference type="ARBA" id="ARBA00023242"/>
    </source>
</evidence>
<dbReference type="InterPro" id="IPR011989">
    <property type="entry name" value="ARM-like"/>
</dbReference>
<protein>
    <submittedName>
        <fullName evidence="11">Exportin-6-like isoform X1</fullName>
    </submittedName>
</protein>
<dbReference type="PANTHER" id="PTHR21452">
    <property type="entry name" value="EXPORTIN-6"/>
    <property type="match status" value="1"/>
</dbReference>
<reference evidence="11" key="1">
    <citation type="submission" date="2025-08" db="UniProtKB">
        <authorList>
            <consortium name="RefSeq"/>
        </authorList>
    </citation>
    <scope>IDENTIFICATION</scope>
</reference>
<sequence>MASDEASLRGLEALMTEFFAVATTNSRKREIEELLNIFSQTQDSWKHCLFYMANTQNEYVIMFCLTVLENVINKQWVGYCGADKMDIRLTLNQYLYAHHNKVPSFIRNKLVKLVVDIGRTDWPHFYPDFFTNILQLVQDSETVTLGVLLLKMTSEELMAPREDLSMARKEELHRLLLAQIPTVLNLLNNILESVLEKHWHLVAATPPPSPTQGDSGTRQRGSSLMLFSSSPLQSDSLLSNMFKSPSSGNRSLQLEALPPLDVSSSLLCELSLECLAHYFTWVPLSNTITPNLLSTIFHFAAFGCEVRSSYHHHHLHHRSGGGGVLITGGGGVNTTGATGGGSGVPGSPATGGERVGGGGNNNNNNSSRGRSGGGGIGGSATSTSANAASATGGAIANTPVSASTAAAAAGAAATCPSNGGGGAGIVAPANTQSLGVLAMNCINELLSKNCVPQEFEDFLLQMFQQTFFLLQRLTKESTLNTSGNKLADLDECYVEKFTDFLRLFVSIHLRRFESNAKFPVLEFLALLFKYTFRQPTNDGFYSCLDIWTVFLDYLHSKSEMRTADHEEVTNRYKPALQSLVSHILQKLQFRYNQSQLEELDDESLDDDSETEWQHYLRQCLEVIAKVGEILSQETFQLLNDLFQEYTEVYLGLEQYVVPNGAHGRKLTITAENECRRLHCILRDLSSLEQALGRMAEHFIGDRFIKNFTDADNLVQRLVHCVAYSGSAKLYEVSSIAQTVLQPDFIEVHAQALATLKAFAHWLSQYHSESQKISQPLKFTILFSTLVEATLPLFRKQIPEKIVQSAAHLLLSLMVTVRPSYLLQMTAVHNLYSQIGHGHCKDMPQEVQLLLYRALSHYLLLPWPHLSDTDQDWEKRAAYHRDFTRQLTLEFCQLRDTQALVENKALQESAKCLIENTLKMCQDWIENIASESNKSKQICYQSLHEIVQVTLAIFPVYIHQPDTADHILSFFLAVFQGLRVQMGVNFTEGIIQTFMGLFTREQLTENILHENSAGCRVVEKFLRILELIVQEPGSAFKAFLPSIISVCMDQIYPVVAQRPSPDIKAMLYKLLFEFFLNNWRYYFKGSLLSTLNNQNSEMMENSAQFIAIMQAFGQSFLQPDIALFRQNLESLETLNTKWKLYHKKVFREALLYQFLNVFIQVLLQKSHDLLQEEIAISVYNMASVDFDNFYTQFLPNFLNGCDGLAADQRTVLGQNFKMDKDMPSFTQSVNRFVNDLRYYRLINSSLPAGSFKF</sequence>
<evidence type="ECO:0000256" key="3">
    <source>
        <dbReference type="ARBA" id="ARBA00009466"/>
    </source>
</evidence>
<keyword evidence="5" id="KW-0963">Cytoplasm</keyword>
<evidence type="ECO:0000256" key="5">
    <source>
        <dbReference type="ARBA" id="ARBA00022490"/>
    </source>
</evidence>
<gene>
    <name evidence="11" type="primary">LOC115225286</name>
</gene>
<dbReference type="InterPro" id="IPR040016">
    <property type="entry name" value="XPO6"/>
</dbReference>
<organism evidence="10 11">
    <name type="scientific">Octopus sinensis</name>
    <name type="common">East Asian common octopus</name>
    <dbReference type="NCBI Taxonomy" id="2607531"/>
    <lineage>
        <taxon>Eukaryota</taxon>
        <taxon>Metazoa</taxon>
        <taxon>Spiralia</taxon>
        <taxon>Lophotrochozoa</taxon>
        <taxon>Mollusca</taxon>
        <taxon>Cephalopoda</taxon>
        <taxon>Coleoidea</taxon>
        <taxon>Octopodiformes</taxon>
        <taxon>Octopoda</taxon>
        <taxon>Incirrata</taxon>
        <taxon>Octopodidae</taxon>
        <taxon>Octopus</taxon>
    </lineage>
</organism>
<feature type="domain" description="Exportin-1/Importin-beta-like" evidence="9">
    <location>
        <begin position="103"/>
        <end position="198"/>
    </location>
</feature>
<dbReference type="Pfam" id="PF08389">
    <property type="entry name" value="Xpo1"/>
    <property type="match status" value="1"/>
</dbReference>
<accession>A0A6P7TJQ0</accession>
<evidence type="ECO:0000313" key="10">
    <source>
        <dbReference type="Proteomes" id="UP000515154"/>
    </source>
</evidence>
<feature type="compositionally biased region" description="Gly residues" evidence="8">
    <location>
        <begin position="326"/>
        <end position="344"/>
    </location>
</feature>
<dbReference type="AlphaFoldDB" id="A0A6P7TJQ0"/>
<keyword evidence="10" id="KW-1185">Reference proteome</keyword>
<feature type="region of interest" description="Disordered" evidence="8">
    <location>
        <begin position="326"/>
        <end position="383"/>
    </location>
</feature>
<dbReference type="Gene3D" id="1.25.10.10">
    <property type="entry name" value="Leucine-rich Repeat Variant"/>
    <property type="match status" value="1"/>
</dbReference>
<evidence type="ECO:0000256" key="2">
    <source>
        <dbReference type="ARBA" id="ARBA00004496"/>
    </source>
</evidence>
<keyword evidence="4" id="KW-0813">Transport</keyword>
<evidence type="ECO:0000256" key="8">
    <source>
        <dbReference type="SAM" id="MobiDB-lite"/>
    </source>
</evidence>
<proteinExistence type="inferred from homology"/>
<comment type="similarity">
    <text evidence="3">Belongs to the exportin family.</text>
</comment>
<dbReference type="GO" id="GO:0006611">
    <property type="term" value="P:protein export from nucleus"/>
    <property type="evidence" value="ECO:0007669"/>
    <property type="project" value="InterPro"/>
</dbReference>
<dbReference type="SUPFAM" id="SSF48371">
    <property type="entry name" value="ARM repeat"/>
    <property type="match status" value="2"/>
</dbReference>
<evidence type="ECO:0000256" key="6">
    <source>
        <dbReference type="ARBA" id="ARBA00022927"/>
    </source>
</evidence>
<dbReference type="GO" id="GO:0005737">
    <property type="term" value="C:cytoplasm"/>
    <property type="evidence" value="ECO:0007669"/>
    <property type="project" value="UniProtKB-SubCell"/>
</dbReference>
<keyword evidence="7" id="KW-0539">Nucleus</keyword>
<dbReference type="InterPro" id="IPR016024">
    <property type="entry name" value="ARM-type_fold"/>
</dbReference>